<organism evidence="5 6">
    <name type="scientific">Pseudolabrys taiwanensis</name>
    <dbReference type="NCBI Taxonomy" id="331696"/>
    <lineage>
        <taxon>Bacteria</taxon>
        <taxon>Pseudomonadati</taxon>
        <taxon>Pseudomonadota</taxon>
        <taxon>Alphaproteobacteria</taxon>
        <taxon>Hyphomicrobiales</taxon>
        <taxon>Xanthobacteraceae</taxon>
        <taxon>Pseudolabrys</taxon>
    </lineage>
</organism>
<dbReference type="SUPFAM" id="SSF51905">
    <property type="entry name" value="FAD/NAD(P)-binding domain"/>
    <property type="match status" value="1"/>
</dbReference>
<evidence type="ECO:0000256" key="1">
    <source>
        <dbReference type="ARBA" id="ARBA00001974"/>
    </source>
</evidence>
<dbReference type="Pfam" id="PF01494">
    <property type="entry name" value="FAD_binding_3"/>
    <property type="match status" value="1"/>
</dbReference>
<evidence type="ECO:0000259" key="4">
    <source>
        <dbReference type="Pfam" id="PF01494"/>
    </source>
</evidence>
<keyword evidence="3" id="KW-0274">FAD</keyword>
<dbReference type="GO" id="GO:0016709">
    <property type="term" value="F:oxidoreductase activity, acting on paired donors, with incorporation or reduction of molecular oxygen, NAD(P)H as one donor, and incorporation of one atom of oxygen"/>
    <property type="evidence" value="ECO:0007669"/>
    <property type="project" value="UniProtKB-ARBA"/>
</dbReference>
<dbReference type="PRINTS" id="PR00420">
    <property type="entry name" value="RNGMNOXGNASE"/>
</dbReference>
<evidence type="ECO:0000313" key="6">
    <source>
        <dbReference type="Proteomes" id="UP000254889"/>
    </source>
</evidence>
<evidence type="ECO:0000313" key="5">
    <source>
        <dbReference type="EMBL" id="AXK79294.1"/>
    </source>
</evidence>
<name>A0A345ZQU7_9HYPH</name>
<comment type="cofactor">
    <cofactor evidence="1">
        <name>FAD</name>
        <dbReference type="ChEBI" id="CHEBI:57692"/>
    </cofactor>
</comment>
<keyword evidence="5" id="KW-0503">Monooxygenase</keyword>
<protein>
    <submittedName>
        <fullName evidence="5">Monooxygenase</fullName>
    </submittedName>
</protein>
<dbReference type="EMBL" id="CP031417">
    <property type="protein sequence ID" value="AXK79294.1"/>
    <property type="molecule type" value="Genomic_DNA"/>
</dbReference>
<dbReference type="Gene3D" id="3.50.50.60">
    <property type="entry name" value="FAD/NAD(P)-binding domain"/>
    <property type="match status" value="1"/>
</dbReference>
<dbReference type="PANTHER" id="PTHR43004:SF19">
    <property type="entry name" value="BINDING MONOOXYGENASE, PUTATIVE (JCVI)-RELATED"/>
    <property type="match status" value="1"/>
</dbReference>
<dbReference type="OrthoDB" id="9791689at2"/>
<dbReference type="InterPro" id="IPR002938">
    <property type="entry name" value="FAD-bd"/>
</dbReference>
<keyword evidence="5" id="KW-0560">Oxidoreductase</keyword>
<keyword evidence="2" id="KW-0285">Flavoprotein</keyword>
<dbReference type="Gene3D" id="3.30.9.10">
    <property type="entry name" value="D-Amino Acid Oxidase, subunit A, domain 2"/>
    <property type="match status" value="1"/>
</dbReference>
<dbReference type="Gene3D" id="3.40.30.120">
    <property type="match status" value="1"/>
</dbReference>
<evidence type="ECO:0000256" key="2">
    <source>
        <dbReference type="ARBA" id="ARBA00022630"/>
    </source>
</evidence>
<dbReference type="PANTHER" id="PTHR43004">
    <property type="entry name" value="TRK SYSTEM POTASSIUM UPTAKE PROTEIN"/>
    <property type="match status" value="1"/>
</dbReference>
<dbReference type="InterPro" id="IPR050641">
    <property type="entry name" value="RIFMO-like"/>
</dbReference>
<keyword evidence="6" id="KW-1185">Reference proteome</keyword>
<accession>A0A345ZQU7</accession>
<dbReference type="KEGG" id="ptaw:DW352_01440"/>
<dbReference type="Proteomes" id="UP000254889">
    <property type="component" value="Chromosome"/>
</dbReference>
<sequence>MLGNGNAIVDKHVQVIIVGGGPVGLALAISLGSRGISCALIESRTEMHKIPKGQNLTQRTLEHFYFWNIVEELRAARLMPRGHAIGEITAYGNLMSEYWHAPAGRELVRPYYFQDNDRMPQYQMEDVLRRKVASMSSVDAFWGWTAVEVAQDANGVRATIAKDGARQELSADYVVGCDGARSLVRKAAGIERSGTDFDKLMVLVVFRSRELHKLFERFPDRSTYRVMHPEFEGYWQFFGRIDVGESFFFHAPIARDSDRDNFDFRQPLYKAVGAEFAVEFDYTGFWELRNAVADHYRAGRMIIAGDAAHSHPPYGGFGLNNGLEDAVNLGWKLAARLQGWGGDTLLDSYSLERQPVFRDVAEDFIADRIRKEADFLNRYNPAKDKAAFEKAWAAHEGDLGLRVRSYEPNYEGSPVVAGPPNGKSGAHGNHAFEARAGHHLAPQLLSSGRNTFEELGEGFTLFAFDSADGVRFQEAAAALAVPLKVVEDGSPDARQAYGCRMILVRPDQFIAWTGDAAPADPLALMRKVAGR</sequence>
<dbReference type="AlphaFoldDB" id="A0A345ZQU7"/>
<gene>
    <name evidence="5" type="ORF">DW352_01440</name>
</gene>
<reference evidence="5 6" key="1">
    <citation type="submission" date="2018-07" db="EMBL/GenBank/DDBJ databases">
        <authorList>
            <person name="Quirk P.G."/>
            <person name="Krulwich T.A."/>
        </authorList>
    </citation>
    <scope>NUCLEOTIDE SEQUENCE [LARGE SCALE GENOMIC DNA]</scope>
    <source>
        <strain evidence="5 6">CC-BB4</strain>
    </source>
</reference>
<proteinExistence type="predicted"/>
<dbReference type="GO" id="GO:0071949">
    <property type="term" value="F:FAD binding"/>
    <property type="evidence" value="ECO:0007669"/>
    <property type="project" value="InterPro"/>
</dbReference>
<dbReference type="Pfam" id="PF21274">
    <property type="entry name" value="Rng_hyd_C"/>
    <property type="match status" value="1"/>
</dbReference>
<evidence type="ECO:0000256" key="3">
    <source>
        <dbReference type="ARBA" id="ARBA00022827"/>
    </source>
</evidence>
<dbReference type="InterPro" id="IPR036188">
    <property type="entry name" value="FAD/NAD-bd_sf"/>
</dbReference>
<feature type="domain" description="FAD-binding" evidence="4">
    <location>
        <begin position="13"/>
        <end position="361"/>
    </location>
</feature>